<dbReference type="Gene3D" id="3.20.20.30">
    <property type="entry name" value="Luciferase-like domain"/>
    <property type="match status" value="1"/>
</dbReference>
<accession>A0ABX1J7E4</accession>
<dbReference type="SUPFAM" id="SSF51679">
    <property type="entry name" value="Bacterial luciferase-like"/>
    <property type="match status" value="1"/>
</dbReference>
<organism evidence="6 7">
    <name type="scientific">Amycolatopsis acididurans</name>
    <dbReference type="NCBI Taxonomy" id="2724524"/>
    <lineage>
        <taxon>Bacteria</taxon>
        <taxon>Bacillati</taxon>
        <taxon>Actinomycetota</taxon>
        <taxon>Actinomycetes</taxon>
        <taxon>Pseudonocardiales</taxon>
        <taxon>Pseudonocardiaceae</taxon>
        <taxon>Amycolatopsis</taxon>
    </lineage>
</organism>
<dbReference type="Proteomes" id="UP000715441">
    <property type="component" value="Unassembled WGS sequence"/>
</dbReference>
<dbReference type="EMBL" id="JAAXLS010000008">
    <property type="protein sequence ID" value="NKQ54256.1"/>
    <property type="molecule type" value="Genomic_DNA"/>
</dbReference>
<evidence type="ECO:0000256" key="2">
    <source>
        <dbReference type="ARBA" id="ARBA00022643"/>
    </source>
</evidence>
<comment type="caution">
    <text evidence="6">The sequence shown here is derived from an EMBL/GenBank/DDBJ whole genome shotgun (WGS) entry which is preliminary data.</text>
</comment>
<feature type="domain" description="Luciferase-like" evidence="5">
    <location>
        <begin position="2"/>
        <end position="200"/>
    </location>
</feature>
<name>A0ABX1J7E4_9PSEU</name>
<dbReference type="PANTHER" id="PTHR42847:SF4">
    <property type="entry name" value="ALKANESULFONATE MONOOXYGENASE-RELATED"/>
    <property type="match status" value="1"/>
</dbReference>
<keyword evidence="2" id="KW-0288">FMN</keyword>
<evidence type="ECO:0000313" key="6">
    <source>
        <dbReference type="EMBL" id="NKQ54256.1"/>
    </source>
</evidence>
<dbReference type="InterPro" id="IPR050172">
    <property type="entry name" value="SsuD_RutA_monooxygenase"/>
</dbReference>
<dbReference type="Pfam" id="PF00296">
    <property type="entry name" value="Bac_luciferase"/>
    <property type="match status" value="1"/>
</dbReference>
<reference evidence="6 7" key="1">
    <citation type="submission" date="2020-04" db="EMBL/GenBank/DDBJ databases">
        <title>Novel species.</title>
        <authorList>
            <person name="Teo W.F.A."/>
            <person name="Lipun K."/>
            <person name="Srisuk N."/>
            <person name="Duangmal K."/>
        </authorList>
    </citation>
    <scope>NUCLEOTIDE SEQUENCE [LARGE SCALE GENOMIC DNA]</scope>
    <source>
        <strain evidence="6 7">K13G38</strain>
    </source>
</reference>
<protein>
    <submittedName>
        <fullName evidence="6">LLM class flavin-dependent oxidoreductase</fullName>
    </submittedName>
</protein>
<keyword evidence="3" id="KW-0560">Oxidoreductase</keyword>
<dbReference type="InterPro" id="IPR011251">
    <property type="entry name" value="Luciferase-like_dom"/>
</dbReference>
<evidence type="ECO:0000256" key="4">
    <source>
        <dbReference type="ARBA" id="ARBA00023033"/>
    </source>
</evidence>
<proteinExistence type="predicted"/>
<dbReference type="PANTHER" id="PTHR42847">
    <property type="entry name" value="ALKANESULFONATE MONOOXYGENASE"/>
    <property type="match status" value="1"/>
</dbReference>
<keyword evidence="1" id="KW-0285">Flavoprotein</keyword>
<evidence type="ECO:0000259" key="5">
    <source>
        <dbReference type="Pfam" id="PF00296"/>
    </source>
</evidence>
<sequence length="269" mass="29118">MGFAHLWVQDHFLYALSQSGEYGGSASAQPKAYESVFGPTELLAAVAAWTESIELGTSILVGGNHWPAPLAQRLSTIDQLSGGRLTTVGFGAGWSHEEHQAVGVDPRTRGRRMDDFVPALLACWGADPVRHDGPFFTIAPSLIRPKPLRRPKLMSGMWSAKGLVRTARDFDLWNPGSMPIRQVVDTLGEINEMREPGRAPVGAIYRVALESTAGKRLTVDEVAERTLEAAGAGLEGVIVETNFCSEIQSGGDWMELLKRLAPVLDAARS</sequence>
<evidence type="ECO:0000313" key="7">
    <source>
        <dbReference type="Proteomes" id="UP000715441"/>
    </source>
</evidence>
<keyword evidence="4" id="KW-0503">Monooxygenase</keyword>
<keyword evidence="7" id="KW-1185">Reference proteome</keyword>
<dbReference type="InterPro" id="IPR036661">
    <property type="entry name" value="Luciferase-like_sf"/>
</dbReference>
<gene>
    <name evidence="6" type="ORF">HFP15_15315</name>
</gene>
<evidence type="ECO:0000256" key="3">
    <source>
        <dbReference type="ARBA" id="ARBA00023002"/>
    </source>
</evidence>
<evidence type="ECO:0000256" key="1">
    <source>
        <dbReference type="ARBA" id="ARBA00022630"/>
    </source>
</evidence>